<dbReference type="GO" id="GO:0016034">
    <property type="term" value="F:maleylacetoacetate isomerase activity"/>
    <property type="evidence" value="ECO:0007669"/>
    <property type="project" value="TreeGrafter"/>
</dbReference>
<dbReference type="Pfam" id="PF13409">
    <property type="entry name" value="GST_N_2"/>
    <property type="match status" value="1"/>
</dbReference>
<dbReference type="SFLD" id="SFLDG00358">
    <property type="entry name" value="Main_(cytGST)"/>
    <property type="match status" value="1"/>
</dbReference>
<protein>
    <submittedName>
        <fullName evidence="2">Glutathione S-transferase family protein</fullName>
    </submittedName>
</protein>
<dbReference type="CDD" id="cd03194">
    <property type="entry name" value="GST_C_3"/>
    <property type="match status" value="1"/>
</dbReference>
<dbReference type="InterPro" id="IPR040079">
    <property type="entry name" value="Glutathione_S-Trfase"/>
</dbReference>
<dbReference type="Pfam" id="PF13410">
    <property type="entry name" value="GST_C_2"/>
    <property type="match status" value="1"/>
</dbReference>
<keyword evidence="3" id="KW-1185">Reference proteome</keyword>
<dbReference type="Proteomes" id="UP000541109">
    <property type="component" value="Unassembled WGS sequence"/>
</dbReference>
<dbReference type="PROSITE" id="PS50404">
    <property type="entry name" value="GST_NTER"/>
    <property type="match status" value="1"/>
</dbReference>
<dbReference type="GO" id="GO:0006559">
    <property type="term" value="P:L-phenylalanine catabolic process"/>
    <property type="evidence" value="ECO:0007669"/>
    <property type="project" value="TreeGrafter"/>
</dbReference>
<evidence type="ECO:0000313" key="2">
    <source>
        <dbReference type="EMBL" id="MBA5777974.1"/>
    </source>
</evidence>
<dbReference type="SUPFAM" id="SSF52833">
    <property type="entry name" value="Thioredoxin-like"/>
    <property type="match status" value="1"/>
</dbReference>
<feature type="domain" description="GST N-terminal" evidence="1">
    <location>
        <begin position="1"/>
        <end position="81"/>
    </location>
</feature>
<keyword evidence="2" id="KW-0808">Transferase</keyword>
<comment type="caution">
    <text evidence="2">The sequence shown here is derived from an EMBL/GenBank/DDBJ whole genome shotgun (WGS) entry which is preliminary data.</text>
</comment>
<organism evidence="2 3">
    <name type="scientific">Stappia albiluteola</name>
    <dbReference type="NCBI Taxonomy" id="2758565"/>
    <lineage>
        <taxon>Bacteria</taxon>
        <taxon>Pseudomonadati</taxon>
        <taxon>Pseudomonadota</taxon>
        <taxon>Alphaproteobacteria</taxon>
        <taxon>Hyphomicrobiales</taxon>
        <taxon>Stappiaceae</taxon>
        <taxon>Stappia</taxon>
    </lineage>
</organism>
<dbReference type="GO" id="GO:0006749">
    <property type="term" value="P:glutathione metabolic process"/>
    <property type="evidence" value="ECO:0007669"/>
    <property type="project" value="TreeGrafter"/>
</dbReference>
<dbReference type="InterPro" id="IPR036282">
    <property type="entry name" value="Glutathione-S-Trfase_C_sf"/>
</dbReference>
<name>A0A839AGB4_9HYPH</name>
<dbReference type="InterPro" id="IPR036249">
    <property type="entry name" value="Thioredoxin-like_sf"/>
</dbReference>
<dbReference type="AlphaFoldDB" id="A0A839AGB4"/>
<evidence type="ECO:0000313" key="3">
    <source>
        <dbReference type="Proteomes" id="UP000541109"/>
    </source>
</evidence>
<dbReference type="Gene3D" id="1.20.1050.10">
    <property type="match status" value="1"/>
</dbReference>
<dbReference type="SUPFAM" id="SSF47616">
    <property type="entry name" value="GST C-terminal domain-like"/>
    <property type="match status" value="1"/>
</dbReference>
<sequence length="215" mass="24235">MRIIIGNKTYSSWSLRAWLAVRLTGEVFEEELVPLDTPEFAATMRSLSPAGKVPTLIDGDITVWDSLAIVEYLAETYPDAGLWPKDRAARAHARAITAEMHSGFMALRSGYPMNFRRHGQARKNPPDASRDIERISAIWREARECFGDGGAFLFGAFSAADCFYAPVVNRFLAYDLPLGPIEKAYAEAVYDHPYMLEWRDAASREEWVVHSDEVE</sequence>
<dbReference type="CDD" id="cd03043">
    <property type="entry name" value="GST_N_1"/>
    <property type="match status" value="1"/>
</dbReference>
<dbReference type="InterPro" id="IPR004045">
    <property type="entry name" value="Glutathione_S-Trfase_N"/>
</dbReference>
<dbReference type="PANTHER" id="PTHR42673:SF4">
    <property type="entry name" value="MALEYLACETOACETATE ISOMERASE"/>
    <property type="match status" value="1"/>
</dbReference>
<dbReference type="RefSeq" id="WP_182165920.1">
    <property type="nucleotide sequence ID" value="NZ_JACFXV010000054.1"/>
</dbReference>
<dbReference type="PANTHER" id="PTHR42673">
    <property type="entry name" value="MALEYLACETOACETATE ISOMERASE"/>
    <property type="match status" value="1"/>
</dbReference>
<reference evidence="2 3" key="1">
    <citation type="submission" date="2020-07" db="EMBL/GenBank/DDBJ databases">
        <title>Stappia sp., F7233, whole genome shotgun sequencing project.</title>
        <authorList>
            <person name="Jiang S."/>
            <person name="Liu Z.W."/>
            <person name="Du Z.J."/>
        </authorList>
    </citation>
    <scope>NUCLEOTIDE SEQUENCE [LARGE SCALE GENOMIC DNA]</scope>
    <source>
        <strain evidence="2 3">F7233</strain>
    </source>
</reference>
<evidence type="ECO:0000259" key="1">
    <source>
        <dbReference type="PROSITE" id="PS50404"/>
    </source>
</evidence>
<dbReference type="Gene3D" id="3.40.30.10">
    <property type="entry name" value="Glutaredoxin"/>
    <property type="match status" value="1"/>
</dbReference>
<proteinExistence type="predicted"/>
<dbReference type="SFLD" id="SFLDS00019">
    <property type="entry name" value="Glutathione_Transferase_(cytos"/>
    <property type="match status" value="1"/>
</dbReference>
<accession>A0A839AGB4</accession>
<dbReference type="FunFam" id="3.40.30.10:FF:000206">
    <property type="entry name" value="Probable glutathione S-transferase"/>
    <property type="match status" value="1"/>
</dbReference>
<dbReference type="GO" id="GO:0004364">
    <property type="term" value="F:glutathione transferase activity"/>
    <property type="evidence" value="ECO:0007669"/>
    <property type="project" value="TreeGrafter"/>
</dbReference>
<gene>
    <name evidence="2" type="ORF">H2509_12655</name>
</gene>
<dbReference type="EMBL" id="JACFXV010000054">
    <property type="protein sequence ID" value="MBA5777974.1"/>
    <property type="molecule type" value="Genomic_DNA"/>
</dbReference>